<accession>A0A3P7P487</accession>
<name>A0A3P7P487_DIBLA</name>
<proteinExistence type="predicted"/>
<gene>
    <name evidence="1" type="ORF">DILT_LOCUS8697</name>
</gene>
<dbReference type="EMBL" id="UYRU01054936">
    <property type="protein sequence ID" value="VDN12866.1"/>
    <property type="molecule type" value="Genomic_DNA"/>
</dbReference>
<keyword evidence="2" id="KW-1185">Reference proteome</keyword>
<sequence>MDSRKSPKAQMNKITIPALGHIYGKAILDTWQSSGMLQKMMPGIYRPEVFRATHSRSNSMTCVPAKETHSAAERDTETPTLRHLCLSVESEPDRRRASQYFSPPAHPKQCSFASLVLV</sequence>
<evidence type="ECO:0000313" key="1">
    <source>
        <dbReference type="EMBL" id="VDN12866.1"/>
    </source>
</evidence>
<evidence type="ECO:0000313" key="2">
    <source>
        <dbReference type="Proteomes" id="UP000281553"/>
    </source>
</evidence>
<reference evidence="1 2" key="1">
    <citation type="submission" date="2018-11" db="EMBL/GenBank/DDBJ databases">
        <authorList>
            <consortium name="Pathogen Informatics"/>
        </authorList>
    </citation>
    <scope>NUCLEOTIDE SEQUENCE [LARGE SCALE GENOMIC DNA]</scope>
</reference>
<organism evidence="1 2">
    <name type="scientific">Dibothriocephalus latus</name>
    <name type="common">Fish tapeworm</name>
    <name type="synonym">Diphyllobothrium latum</name>
    <dbReference type="NCBI Taxonomy" id="60516"/>
    <lineage>
        <taxon>Eukaryota</taxon>
        <taxon>Metazoa</taxon>
        <taxon>Spiralia</taxon>
        <taxon>Lophotrochozoa</taxon>
        <taxon>Platyhelminthes</taxon>
        <taxon>Cestoda</taxon>
        <taxon>Eucestoda</taxon>
        <taxon>Diphyllobothriidea</taxon>
        <taxon>Diphyllobothriidae</taxon>
        <taxon>Dibothriocephalus</taxon>
    </lineage>
</organism>
<dbReference type="Proteomes" id="UP000281553">
    <property type="component" value="Unassembled WGS sequence"/>
</dbReference>
<protein>
    <submittedName>
        <fullName evidence="1">Uncharacterized protein</fullName>
    </submittedName>
</protein>
<dbReference type="AlphaFoldDB" id="A0A3P7P487"/>